<keyword evidence="8" id="KW-1185">Reference proteome</keyword>
<dbReference type="GO" id="GO:0004497">
    <property type="term" value="F:monooxygenase activity"/>
    <property type="evidence" value="ECO:0007669"/>
    <property type="project" value="UniProtKB-KW"/>
</dbReference>
<dbReference type="OrthoDB" id="16820at2759"/>
<organism evidence="7 8">
    <name type="scientific">Exophiala xenobiotica</name>
    <dbReference type="NCBI Taxonomy" id="348802"/>
    <lineage>
        <taxon>Eukaryota</taxon>
        <taxon>Fungi</taxon>
        <taxon>Dikarya</taxon>
        <taxon>Ascomycota</taxon>
        <taxon>Pezizomycotina</taxon>
        <taxon>Eurotiomycetes</taxon>
        <taxon>Chaetothyriomycetidae</taxon>
        <taxon>Chaetothyriales</taxon>
        <taxon>Herpotrichiellaceae</taxon>
        <taxon>Exophiala</taxon>
    </lineage>
</organism>
<dbReference type="Pfam" id="PF01494">
    <property type="entry name" value="FAD_binding_3"/>
    <property type="match status" value="2"/>
</dbReference>
<dbReference type="STRING" id="348802.A0A0D2EPC4"/>
<dbReference type="GO" id="GO:0071949">
    <property type="term" value="F:FAD binding"/>
    <property type="evidence" value="ECO:0007669"/>
    <property type="project" value="InterPro"/>
</dbReference>
<dbReference type="InterPro" id="IPR050493">
    <property type="entry name" value="FAD-dep_Monooxygenase_BioMet"/>
</dbReference>
<dbReference type="PRINTS" id="PR00420">
    <property type="entry name" value="RNGMNOXGNASE"/>
</dbReference>
<evidence type="ECO:0000313" key="8">
    <source>
        <dbReference type="Proteomes" id="UP000054342"/>
    </source>
</evidence>
<evidence type="ECO:0000256" key="2">
    <source>
        <dbReference type="ARBA" id="ARBA00022630"/>
    </source>
</evidence>
<dbReference type="RefSeq" id="XP_013317149.1">
    <property type="nucleotide sequence ID" value="XM_013461695.1"/>
</dbReference>
<sequence>MTQKNSNGTSDSLLADPSKLRVIVVGAGIGGLTAAVACKEKGFTVTVLEATEKFTHIGAGLQISSNCTRVLLGFSGMRERLDKVGAPLKRVRFHDIEGNQIAEKLYEDAEKEYGFPTWMIHRGDLHDCILAKARELDIDIRMGQLVEKFDGAGPSVTLKDGSQLEADVIVCGDGYRSRARSALKGRIDEPLFSGNSAFRALIPCSLLQDDDLFPLINWKDQSCYAWVGGTRFIVAYPVRQGEYYNFVSTQPAIHTKGSDYVVNIDSSVVMNEFADWDPRLLKILKHLPEKCLEWKLCDLEPMDNWALPGGKITLLGDAAHAVLPSSSQGAAMAIEDAAAFAEILSRIEHKSQIEAAVKAYEDLRRPRTTEVRDSGRRNVARWKEKDSHEESTNDVIWDYDVIAEAKIIPIG</sequence>
<feature type="domain" description="FAD-binding" evidence="6">
    <location>
        <begin position="310"/>
        <end position="371"/>
    </location>
</feature>
<dbReference type="InterPro" id="IPR002938">
    <property type="entry name" value="FAD-bd"/>
</dbReference>
<dbReference type="PANTHER" id="PTHR13789">
    <property type="entry name" value="MONOOXYGENASE"/>
    <property type="match status" value="1"/>
</dbReference>
<gene>
    <name evidence="7" type="ORF">PV05_05218</name>
</gene>
<evidence type="ECO:0000256" key="3">
    <source>
        <dbReference type="ARBA" id="ARBA00022827"/>
    </source>
</evidence>
<dbReference type="Gene3D" id="3.50.50.60">
    <property type="entry name" value="FAD/NAD(P)-binding domain"/>
    <property type="match status" value="1"/>
</dbReference>
<reference evidence="7 8" key="1">
    <citation type="submission" date="2015-01" db="EMBL/GenBank/DDBJ databases">
        <title>The Genome Sequence of Exophiala xenobiotica CBS118157.</title>
        <authorList>
            <consortium name="The Broad Institute Genomics Platform"/>
            <person name="Cuomo C."/>
            <person name="de Hoog S."/>
            <person name="Gorbushina A."/>
            <person name="Stielow B."/>
            <person name="Teixiera M."/>
            <person name="Abouelleil A."/>
            <person name="Chapman S.B."/>
            <person name="Priest M."/>
            <person name="Young S.K."/>
            <person name="Wortman J."/>
            <person name="Nusbaum C."/>
            <person name="Birren B."/>
        </authorList>
    </citation>
    <scope>NUCLEOTIDE SEQUENCE [LARGE SCALE GENOMIC DNA]</scope>
    <source>
        <strain evidence="7 8">CBS 118157</strain>
    </source>
</reference>
<proteinExistence type="inferred from homology"/>
<accession>A0A0D2EPC4</accession>
<dbReference type="GeneID" id="25327126"/>
<dbReference type="Proteomes" id="UP000054342">
    <property type="component" value="Unassembled WGS sequence"/>
</dbReference>
<evidence type="ECO:0000256" key="4">
    <source>
        <dbReference type="ARBA" id="ARBA00023002"/>
    </source>
</evidence>
<dbReference type="HOGENOM" id="CLU_009665_19_3_1"/>
<evidence type="ECO:0000256" key="5">
    <source>
        <dbReference type="ARBA" id="ARBA00023033"/>
    </source>
</evidence>
<feature type="domain" description="FAD-binding" evidence="6">
    <location>
        <begin position="20"/>
        <end position="185"/>
    </location>
</feature>
<keyword evidence="4" id="KW-0560">Oxidoreductase</keyword>
<evidence type="ECO:0000256" key="1">
    <source>
        <dbReference type="ARBA" id="ARBA00007992"/>
    </source>
</evidence>
<dbReference type="PANTHER" id="PTHR13789:SF147">
    <property type="entry name" value="PUTATIVE (AFU_ORTHOLOGUE AFUA_2G01950)-RELATED"/>
    <property type="match status" value="1"/>
</dbReference>
<keyword evidence="3" id="KW-0274">FAD</keyword>
<evidence type="ECO:0000313" key="7">
    <source>
        <dbReference type="EMBL" id="KIW56565.1"/>
    </source>
</evidence>
<dbReference type="InterPro" id="IPR036188">
    <property type="entry name" value="FAD/NAD-bd_sf"/>
</dbReference>
<dbReference type="AlphaFoldDB" id="A0A0D2EPC4"/>
<keyword evidence="2" id="KW-0285">Flavoprotein</keyword>
<comment type="similarity">
    <text evidence="1">Belongs to the paxM FAD-dependent monooxygenase family.</text>
</comment>
<name>A0A0D2EPC4_9EURO</name>
<dbReference type="EMBL" id="KN847319">
    <property type="protein sequence ID" value="KIW56565.1"/>
    <property type="molecule type" value="Genomic_DNA"/>
</dbReference>
<evidence type="ECO:0000259" key="6">
    <source>
        <dbReference type="Pfam" id="PF01494"/>
    </source>
</evidence>
<dbReference type="SUPFAM" id="SSF51905">
    <property type="entry name" value="FAD/NAD(P)-binding domain"/>
    <property type="match status" value="1"/>
</dbReference>
<keyword evidence="5" id="KW-0503">Monooxygenase</keyword>
<dbReference type="SUPFAM" id="SSF54373">
    <property type="entry name" value="FAD-linked reductases, C-terminal domain"/>
    <property type="match status" value="1"/>
</dbReference>
<protein>
    <recommendedName>
        <fullName evidence="6">FAD-binding domain-containing protein</fullName>
    </recommendedName>
</protein>